<sequence>MGTPIIGAAAQVPAWVPPTDVERALFEAKARQDWDGYLRVLFAAPTFAYAPKQLVDDDQLIAWVPHTVAHGPRYLAVYTRGELTTPRAGEVACSIALPLAPYVWWGEKLRGMVVNPGTPTEAFFPGARRKRRRWLALRDQMPSREPAGEAAAGALLTKYTGPLRGRLAMGLACGAHLSVHRRALWNDLTDVYADYRADTKILREAWGASSRAQWRRQLDFLLRGRNSPPQPEFVLRVRRGIARGAPGAPVDPRLWQRAAAETLYERGATESELVEARELIQRILRYEARFRADGLLPPDGHVASATGYDFGRAVSVARWGLGARYADRAEVEAAVIRAGSLCRRHYTSWSDFSAGYVLGRVLRFDEEAFGPMYASALAPHRILLDTPGSPWRTLAFAAPGG</sequence>
<dbReference type="Proteomes" id="UP000509303">
    <property type="component" value="Chromosome"/>
</dbReference>
<dbReference type="Pfam" id="PF06889">
    <property type="entry name" value="DUF1266"/>
    <property type="match status" value="1"/>
</dbReference>
<reference evidence="2 3" key="1">
    <citation type="submission" date="2020-06" db="EMBL/GenBank/DDBJ databases">
        <title>Genome mining for natural products.</title>
        <authorList>
            <person name="Zhang B."/>
            <person name="Shi J."/>
            <person name="Ge H."/>
        </authorList>
    </citation>
    <scope>NUCLEOTIDE SEQUENCE [LARGE SCALE GENOMIC DNA]</scope>
    <source>
        <strain evidence="2 3">NA00687</strain>
    </source>
</reference>
<name>A0A7H8N3E9_9ACTN</name>
<evidence type="ECO:0000313" key="2">
    <source>
        <dbReference type="EMBL" id="QKW48962.1"/>
    </source>
</evidence>
<feature type="domain" description="DUF1266" evidence="1">
    <location>
        <begin position="202"/>
        <end position="396"/>
    </location>
</feature>
<gene>
    <name evidence="2" type="ORF">HUT08_04745</name>
</gene>
<proteinExistence type="predicted"/>
<accession>A0A7H8N3E9</accession>
<keyword evidence="3" id="KW-1185">Reference proteome</keyword>
<protein>
    <submittedName>
        <fullName evidence="2">DUF1266 domain-containing protein</fullName>
    </submittedName>
</protein>
<dbReference type="AlphaFoldDB" id="A0A7H8N3E9"/>
<evidence type="ECO:0000259" key="1">
    <source>
        <dbReference type="Pfam" id="PF06889"/>
    </source>
</evidence>
<organism evidence="2 3">
    <name type="scientific">Streptomyces buecherae</name>
    <dbReference type="NCBI Taxonomy" id="2763006"/>
    <lineage>
        <taxon>Bacteria</taxon>
        <taxon>Bacillati</taxon>
        <taxon>Actinomycetota</taxon>
        <taxon>Actinomycetes</taxon>
        <taxon>Kitasatosporales</taxon>
        <taxon>Streptomycetaceae</taxon>
        <taxon>Streptomyces</taxon>
    </lineage>
</organism>
<dbReference type="RefSeq" id="WP_176160694.1">
    <property type="nucleotide sequence ID" value="NZ_CP054929.1"/>
</dbReference>
<dbReference type="EMBL" id="CP054929">
    <property type="protein sequence ID" value="QKW48962.1"/>
    <property type="molecule type" value="Genomic_DNA"/>
</dbReference>
<dbReference type="InterPro" id="IPR009677">
    <property type="entry name" value="DUF1266"/>
</dbReference>
<evidence type="ECO:0000313" key="3">
    <source>
        <dbReference type="Proteomes" id="UP000509303"/>
    </source>
</evidence>